<sequence>MLTDRKYIEHSLKPAPPPVSTVRRFTSNSSSNQHISSTAQHNSSYSSLSQTNILNSNTSTALNTKGIGNSSKKQKYSSSNLQTLGSPSRSRSATKELILPADDALMCKPEFTKPLQDFTINDGDKLLLTCHVKGDPEPQITWSKNGKVITSSDIVDLKYKNGVATLAISEVFPEDEGLFACTATNSISAVETKCKLTVKPLDKNATKRQTSGSKPPKL</sequence>
<dbReference type="Pfam" id="PF07679">
    <property type="entry name" value="I-set"/>
    <property type="match status" value="1"/>
</dbReference>
<evidence type="ECO:0000313" key="4">
    <source>
        <dbReference type="EMBL" id="CAD7001757.1"/>
    </source>
</evidence>
<protein>
    <submittedName>
        <fullName evidence="4">(Mediterranean fruit fly) hypothetical protein</fullName>
    </submittedName>
</protein>
<evidence type="ECO:0000256" key="1">
    <source>
        <dbReference type="ARBA" id="ARBA00022553"/>
    </source>
</evidence>
<evidence type="ECO:0000259" key="3">
    <source>
        <dbReference type="PROSITE" id="PS50835"/>
    </source>
</evidence>
<feature type="compositionally biased region" description="Polar residues" evidence="2">
    <location>
        <begin position="80"/>
        <end position="91"/>
    </location>
</feature>
<feature type="region of interest" description="Disordered" evidence="2">
    <location>
        <begin position="63"/>
        <end position="93"/>
    </location>
</feature>
<dbReference type="PANTHER" id="PTHR47633">
    <property type="entry name" value="IMMUNOGLOBULIN"/>
    <property type="match status" value="1"/>
</dbReference>
<feature type="compositionally biased region" description="Polar residues" evidence="2">
    <location>
        <begin position="38"/>
        <end position="48"/>
    </location>
</feature>
<comment type="caution">
    <text evidence="4">The sequence shown here is derived from an EMBL/GenBank/DDBJ whole genome shotgun (WGS) entry which is preliminary data.</text>
</comment>
<dbReference type="PANTHER" id="PTHR47633:SF4">
    <property type="entry name" value="MYOPALLADIN ISOFORM X1"/>
    <property type="match status" value="1"/>
</dbReference>
<dbReference type="InterPro" id="IPR013098">
    <property type="entry name" value="Ig_I-set"/>
</dbReference>
<dbReference type="InterPro" id="IPR003599">
    <property type="entry name" value="Ig_sub"/>
</dbReference>
<dbReference type="InterPro" id="IPR007110">
    <property type="entry name" value="Ig-like_dom"/>
</dbReference>
<dbReference type="PROSITE" id="PS50835">
    <property type="entry name" value="IG_LIKE"/>
    <property type="match status" value="1"/>
</dbReference>
<feature type="domain" description="Ig-like" evidence="3">
    <location>
        <begin position="109"/>
        <end position="197"/>
    </location>
</feature>
<dbReference type="InterPro" id="IPR003598">
    <property type="entry name" value="Ig_sub2"/>
</dbReference>
<feature type="region of interest" description="Disordered" evidence="2">
    <location>
        <begin position="1"/>
        <end position="48"/>
    </location>
</feature>
<dbReference type="Proteomes" id="UP000606786">
    <property type="component" value="Unassembled WGS sequence"/>
</dbReference>
<dbReference type="EMBL" id="CAJHJT010000023">
    <property type="protein sequence ID" value="CAD7001757.1"/>
    <property type="molecule type" value="Genomic_DNA"/>
</dbReference>
<dbReference type="AlphaFoldDB" id="A0A811UVK9"/>
<evidence type="ECO:0000256" key="2">
    <source>
        <dbReference type="SAM" id="MobiDB-lite"/>
    </source>
</evidence>
<keyword evidence="1" id="KW-0597">Phosphoprotein</keyword>
<organism evidence="4 5">
    <name type="scientific">Ceratitis capitata</name>
    <name type="common">Mediterranean fruit fly</name>
    <name type="synonym">Tephritis capitata</name>
    <dbReference type="NCBI Taxonomy" id="7213"/>
    <lineage>
        <taxon>Eukaryota</taxon>
        <taxon>Metazoa</taxon>
        <taxon>Ecdysozoa</taxon>
        <taxon>Arthropoda</taxon>
        <taxon>Hexapoda</taxon>
        <taxon>Insecta</taxon>
        <taxon>Pterygota</taxon>
        <taxon>Neoptera</taxon>
        <taxon>Endopterygota</taxon>
        <taxon>Diptera</taxon>
        <taxon>Brachycera</taxon>
        <taxon>Muscomorpha</taxon>
        <taxon>Tephritoidea</taxon>
        <taxon>Tephritidae</taxon>
        <taxon>Ceratitis</taxon>
        <taxon>Ceratitis</taxon>
    </lineage>
</organism>
<dbReference type="SMART" id="SM00408">
    <property type="entry name" value="IGc2"/>
    <property type="match status" value="1"/>
</dbReference>
<feature type="compositionally biased region" description="Basic and acidic residues" evidence="2">
    <location>
        <begin position="1"/>
        <end position="12"/>
    </location>
</feature>
<dbReference type="InterPro" id="IPR036179">
    <property type="entry name" value="Ig-like_dom_sf"/>
</dbReference>
<dbReference type="SUPFAM" id="SSF48726">
    <property type="entry name" value="Immunoglobulin"/>
    <property type="match status" value="1"/>
</dbReference>
<reference evidence="4" key="1">
    <citation type="submission" date="2020-11" db="EMBL/GenBank/DDBJ databases">
        <authorList>
            <person name="Whitehead M."/>
        </authorList>
    </citation>
    <scope>NUCLEOTIDE SEQUENCE</scope>
    <source>
        <strain evidence="4">EGII</strain>
    </source>
</reference>
<name>A0A811UVK9_CERCA</name>
<dbReference type="SMART" id="SM00409">
    <property type="entry name" value="IG"/>
    <property type="match status" value="1"/>
</dbReference>
<dbReference type="Gene3D" id="2.60.40.10">
    <property type="entry name" value="Immunoglobulins"/>
    <property type="match status" value="1"/>
</dbReference>
<dbReference type="OrthoDB" id="504170at2759"/>
<feature type="compositionally biased region" description="Low complexity" evidence="2">
    <location>
        <begin position="27"/>
        <end position="37"/>
    </location>
</feature>
<proteinExistence type="predicted"/>
<accession>A0A811UVK9</accession>
<gene>
    <name evidence="4" type="ORF">CCAP1982_LOCUS10247</name>
</gene>
<dbReference type="FunFam" id="2.60.40.10:FF:000977">
    <property type="entry name" value="Myosin binding protein H like"/>
    <property type="match status" value="1"/>
</dbReference>
<dbReference type="GO" id="GO:0030016">
    <property type="term" value="C:myofibril"/>
    <property type="evidence" value="ECO:0007669"/>
    <property type="project" value="UniProtKB-ARBA"/>
</dbReference>
<keyword evidence="5" id="KW-1185">Reference proteome</keyword>
<evidence type="ECO:0000313" key="5">
    <source>
        <dbReference type="Proteomes" id="UP000606786"/>
    </source>
</evidence>
<dbReference type="InterPro" id="IPR013783">
    <property type="entry name" value="Ig-like_fold"/>
</dbReference>